<dbReference type="Gene3D" id="3.50.30.50">
    <property type="entry name" value="Putative cyclase"/>
    <property type="match status" value="1"/>
</dbReference>
<name>C6EQF3_CAMJU</name>
<proteinExistence type="predicted"/>
<dbReference type="InterPro" id="IPR037175">
    <property type="entry name" value="KFase_sf"/>
</dbReference>
<dbReference type="PANTHER" id="PTHR31118:SF32">
    <property type="entry name" value="KYNURENINE FORMAMIDASE"/>
    <property type="match status" value="1"/>
</dbReference>
<dbReference type="GO" id="GO:0019441">
    <property type="term" value="P:L-tryptophan catabolic process to kynurenine"/>
    <property type="evidence" value="ECO:0007669"/>
    <property type="project" value="InterPro"/>
</dbReference>
<sequence>MKKNNIQQWCDLSYSLDSRRKFYKDSKILITRKEKYSNNLVNRETEIFINSHMGTHIDFPAHCIQNGNFGEKYSLDFFYSRKIFVVNIDLSKKKIPKLTYEYFYKNVKIPKQIEILLVNTNFYTLRNDERYIWNSPIISSKIPLYFKKNFPNIKIIGFDIISLTSQLDREEGKRCHFNFLSKKYGREILVIEDMNFSNLRKNDIIKEILISPLKFEYMDGSPCSVAAKIERNNKK</sequence>
<dbReference type="EMBL" id="EU200439">
    <property type="protein sequence ID" value="ABX61074.1"/>
    <property type="molecule type" value="Genomic_DNA"/>
</dbReference>
<evidence type="ECO:0000313" key="1">
    <source>
        <dbReference type="EMBL" id="ABX61074.1"/>
    </source>
</evidence>
<dbReference type="InterPro" id="IPR007325">
    <property type="entry name" value="KFase/CYL"/>
</dbReference>
<dbReference type="PANTHER" id="PTHR31118">
    <property type="entry name" value="CYCLASE-LIKE PROTEIN 2"/>
    <property type="match status" value="1"/>
</dbReference>
<organism evidence="1">
    <name type="scientific">Campylobacter jejuni</name>
    <dbReference type="NCBI Taxonomy" id="197"/>
    <lineage>
        <taxon>Bacteria</taxon>
        <taxon>Pseudomonadati</taxon>
        <taxon>Campylobacterota</taxon>
        <taxon>Epsilonproteobacteria</taxon>
        <taxon>Campylobacterales</taxon>
        <taxon>Campylobacteraceae</taxon>
        <taxon>Campylobacter</taxon>
    </lineage>
</organism>
<dbReference type="RefSeq" id="WP_002887763.1">
    <property type="nucleotide sequence ID" value="NZ_AP028401.1"/>
</dbReference>
<dbReference type="AlphaFoldDB" id="C6EQF3"/>
<accession>C6EQF3</accession>
<protein>
    <submittedName>
        <fullName evidence="1">Uncharacterized protein</fullName>
    </submittedName>
</protein>
<dbReference type="SUPFAM" id="SSF102198">
    <property type="entry name" value="Putative cyclase"/>
    <property type="match status" value="1"/>
</dbReference>
<dbReference type="Pfam" id="PF04199">
    <property type="entry name" value="Cyclase"/>
    <property type="match status" value="1"/>
</dbReference>
<dbReference type="GO" id="GO:0004061">
    <property type="term" value="F:arylformamidase activity"/>
    <property type="evidence" value="ECO:0007669"/>
    <property type="project" value="InterPro"/>
</dbReference>
<reference evidence="1" key="1">
    <citation type="submission" date="2007-10" db="EMBL/GenBank/DDBJ databases">
        <title>Sequencing of C. jejuni ATCC 43457 capsule biosynthesis locus.</title>
        <authorList>
            <person name="Gilbert M."/>
            <person name="Karwaski M.-F."/>
            <person name="Leclerc S."/>
            <person name="Brochu D."/>
        </authorList>
    </citation>
    <scope>NUCLEOTIDE SEQUENCE</scope>
    <source>
        <strain evidence="1">ATCC 43457</strain>
    </source>
</reference>